<feature type="chain" id="PRO_5020845343" description="Lipoprotein" evidence="2">
    <location>
        <begin position="18"/>
        <end position="163"/>
    </location>
</feature>
<feature type="region of interest" description="Disordered" evidence="1">
    <location>
        <begin position="128"/>
        <end position="149"/>
    </location>
</feature>
<feature type="signal peptide" evidence="2">
    <location>
        <begin position="1"/>
        <end position="17"/>
    </location>
</feature>
<keyword evidence="4" id="KW-1185">Reference proteome</keyword>
<dbReference type="EMBL" id="MWML01000068">
    <property type="protein sequence ID" value="TCG07384.1"/>
    <property type="molecule type" value="Genomic_DNA"/>
</dbReference>
<evidence type="ECO:0008006" key="5">
    <source>
        <dbReference type="Google" id="ProtNLM"/>
    </source>
</evidence>
<reference evidence="3 4" key="1">
    <citation type="submission" date="2017-02" db="EMBL/GenBank/DDBJ databases">
        <title>Paraburkholderia sophoroidis sp. nov. and Paraburkholderia steynii sp. nov. rhizobial symbionts of the fynbos legume Hypocalyptus sophoroides.</title>
        <authorList>
            <person name="Steenkamp E.T."/>
            <person name="Beukes C.W."/>
            <person name="Van Zyl E."/>
            <person name="Avontuur J."/>
            <person name="Chan W.Y."/>
            <person name="Hassen A."/>
            <person name="Palmer M."/>
            <person name="Mthombeni L."/>
            <person name="Phalane F."/>
            <person name="Sereme K."/>
            <person name="Venter S.N."/>
        </authorList>
    </citation>
    <scope>NUCLEOTIDE SEQUENCE [LARGE SCALE GENOMIC DNA]</scope>
    <source>
        <strain evidence="3 4">HC1.1ba</strain>
    </source>
</reference>
<dbReference type="AlphaFoldDB" id="A0A4R0XB64"/>
<name>A0A4R0XB64_9BURK</name>
<proteinExistence type="predicted"/>
<evidence type="ECO:0000256" key="1">
    <source>
        <dbReference type="SAM" id="MobiDB-lite"/>
    </source>
</evidence>
<comment type="caution">
    <text evidence="3">The sequence shown here is derived from an EMBL/GenBank/DDBJ whole genome shotgun (WGS) entry which is preliminary data.</text>
</comment>
<evidence type="ECO:0000256" key="2">
    <source>
        <dbReference type="SAM" id="SignalP"/>
    </source>
</evidence>
<organism evidence="3 4">
    <name type="scientific">Paraburkholderia steynii</name>
    <dbReference type="NCBI Taxonomy" id="1245441"/>
    <lineage>
        <taxon>Bacteria</taxon>
        <taxon>Pseudomonadati</taxon>
        <taxon>Pseudomonadota</taxon>
        <taxon>Betaproteobacteria</taxon>
        <taxon>Burkholderiales</taxon>
        <taxon>Burkholderiaceae</taxon>
        <taxon>Paraburkholderia</taxon>
    </lineage>
</organism>
<keyword evidence="2" id="KW-0732">Signal</keyword>
<dbReference type="Proteomes" id="UP000294200">
    <property type="component" value="Unassembled WGS sequence"/>
</dbReference>
<dbReference type="PROSITE" id="PS51257">
    <property type="entry name" value="PROKAR_LIPOPROTEIN"/>
    <property type="match status" value="1"/>
</dbReference>
<gene>
    <name evidence="3" type="ORF">BZM27_19820</name>
</gene>
<evidence type="ECO:0000313" key="3">
    <source>
        <dbReference type="EMBL" id="TCG07384.1"/>
    </source>
</evidence>
<sequence length="163" mass="18042">MKIRKLLLLAFSAISTAGCVSNFQDSTKTDAATIVFRKEGDFTAQAFIYDGAAECTNRHKLPMMTAAKEVASKVDTRAPLSFSMFYTKNMGIAERYCVATRTFTPEPSHRYLASLSVIDGHCQLNLSDEGTPASPIDPPSRIESQTKSWKRALKVDPEIETRI</sequence>
<protein>
    <recommendedName>
        <fullName evidence="5">Lipoprotein</fullName>
    </recommendedName>
</protein>
<accession>A0A4R0XB64</accession>
<evidence type="ECO:0000313" key="4">
    <source>
        <dbReference type="Proteomes" id="UP000294200"/>
    </source>
</evidence>